<keyword evidence="4" id="KW-1003">Cell membrane</keyword>
<dbReference type="SUPFAM" id="SSF47384">
    <property type="entry name" value="Homodimeric domain of signal transducing histidine kinase"/>
    <property type="match status" value="1"/>
</dbReference>
<keyword evidence="11" id="KW-0067">ATP-binding</keyword>
<evidence type="ECO:0000256" key="9">
    <source>
        <dbReference type="ARBA" id="ARBA00022741"/>
    </source>
</evidence>
<dbReference type="SMART" id="SM00387">
    <property type="entry name" value="HATPase_c"/>
    <property type="match status" value="1"/>
</dbReference>
<sequence length="437" mass="47509">MSKARAPRWPRSMFGRLMLILVLGLMLAQALSFGVFLLQRMQSGKSMMLYSLGKDVASTVAILERLPVDERAGWLKNLERRNYRYQLGDVAMGAPLEIPLVDEVRQSLRGALAASYPVVITAAPEGGKRLDLHLKLSDGTPLTVILTPSFMPLPDWLLPVIAIQLAVLIAFLWLAVRLATRPLAQLAQAADLTEPQGAAQVLPEDGPLEVARAAKAFNAMRARIDGFLSERMQILAAVSHDLQTPITRMRLRAELLDDATQRDKMLSDLQAMQMLVAEGIAYARNAHGLNETPCRTDLDALLGSLVYDYIDAGQAVRLSGELKLVLLTRPHALRRIVTNLADNALKFGKEVEIVLAHEADGRYSISVLDRGPGIPAGEREAVLQPFYRVESSRNRDTGGTGLGLAIVQQLTLALGGSLSLVQREGGGLAARVLLPAA</sequence>
<evidence type="ECO:0000256" key="2">
    <source>
        <dbReference type="ARBA" id="ARBA00004429"/>
    </source>
</evidence>
<dbReference type="PANTHER" id="PTHR44936:SF5">
    <property type="entry name" value="SENSOR HISTIDINE KINASE ENVZ"/>
    <property type="match status" value="1"/>
</dbReference>
<dbReference type="GO" id="GO:0005886">
    <property type="term" value="C:plasma membrane"/>
    <property type="evidence" value="ECO:0007669"/>
    <property type="project" value="UniProtKB-SubCell"/>
</dbReference>
<dbReference type="PANTHER" id="PTHR44936">
    <property type="entry name" value="SENSOR PROTEIN CREC"/>
    <property type="match status" value="1"/>
</dbReference>
<evidence type="ECO:0000313" key="18">
    <source>
        <dbReference type="EMBL" id="MBB3118260.1"/>
    </source>
</evidence>
<dbReference type="InterPro" id="IPR004358">
    <property type="entry name" value="Sig_transdc_His_kin-like_C"/>
</dbReference>
<dbReference type="Gene3D" id="3.30.565.10">
    <property type="entry name" value="Histidine kinase-like ATPase, C-terminal domain"/>
    <property type="match status" value="1"/>
</dbReference>
<dbReference type="Pfam" id="PF02518">
    <property type="entry name" value="HATPase_c"/>
    <property type="match status" value="1"/>
</dbReference>
<dbReference type="PRINTS" id="PR00344">
    <property type="entry name" value="BCTRLSENSOR"/>
</dbReference>
<dbReference type="SMART" id="SM00388">
    <property type="entry name" value="HisKA"/>
    <property type="match status" value="1"/>
</dbReference>
<keyword evidence="9" id="KW-0547">Nucleotide-binding</keyword>
<dbReference type="RefSeq" id="WP_371871609.1">
    <property type="nucleotide sequence ID" value="NZ_JACHXD010000003.1"/>
</dbReference>
<keyword evidence="7" id="KW-0808">Transferase</keyword>
<evidence type="ECO:0000256" key="15">
    <source>
        <dbReference type="SAM" id="Phobius"/>
    </source>
</evidence>
<protein>
    <recommendedName>
        <fullName evidence="3">histidine kinase</fullName>
        <ecNumber evidence="3">2.7.13.3</ecNumber>
    </recommendedName>
</protein>
<evidence type="ECO:0000256" key="4">
    <source>
        <dbReference type="ARBA" id="ARBA00022475"/>
    </source>
</evidence>
<dbReference type="EMBL" id="JACHXD010000003">
    <property type="protein sequence ID" value="MBB3118260.1"/>
    <property type="molecule type" value="Genomic_DNA"/>
</dbReference>
<keyword evidence="8 15" id="KW-0812">Transmembrane</keyword>
<organism evidence="18 19">
    <name type="scientific">Pseudoduganella violacea</name>
    <dbReference type="NCBI Taxonomy" id="1715466"/>
    <lineage>
        <taxon>Bacteria</taxon>
        <taxon>Pseudomonadati</taxon>
        <taxon>Pseudomonadota</taxon>
        <taxon>Betaproteobacteria</taxon>
        <taxon>Burkholderiales</taxon>
        <taxon>Oxalobacteraceae</taxon>
        <taxon>Telluria group</taxon>
        <taxon>Pseudoduganella</taxon>
    </lineage>
</organism>
<dbReference type="Proteomes" id="UP000541535">
    <property type="component" value="Unassembled WGS sequence"/>
</dbReference>
<reference evidence="18 19" key="1">
    <citation type="submission" date="2020-08" db="EMBL/GenBank/DDBJ databases">
        <title>Genomic Encyclopedia of Type Strains, Phase III (KMG-III): the genomes of soil and plant-associated and newly described type strains.</title>
        <authorList>
            <person name="Whitman W."/>
        </authorList>
    </citation>
    <scope>NUCLEOTIDE SEQUENCE [LARGE SCALE GENOMIC DNA]</scope>
    <source>
        <strain evidence="18 19">CECT 8897</strain>
    </source>
</reference>
<dbReference type="CDD" id="cd06225">
    <property type="entry name" value="HAMP"/>
    <property type="match status" value="1"/>
</dbReference>
<evidence type="ECO:0000256" key="14">
    <source>
        <dbReference type="ARBA" id="ARBA00023136"/>
    </source>
</evidence>
<dbReference type="SMART" id="SM00304">
    <property type="entry name" value="HAMP"/>
    <property type="match status" value="1"/>
</dbReference>
<evidence type="ECO:0000259" key="17">
    <source>
        <dbReference type="PROSITE" id="PS50885"/>
    </source>
</evidence>
<gene>
    <name evidence="18" type="ORF">FHS03_001291</name>
</gene>
<accession>A0A7W5B9C7</accession>
<evidence type="ECO:0000256" key="3">
    <source>
        <dbReference type="ARBA" id="ARBA00012438"/>
    </source>
</evidence>
<evidence type="ECO:0000259" key="16">
    <source>
        <dbReference type="PROSITE" id="PS50109"/>
    </source>
</evidence>
<keyword evidence="5" id="KW-0997">Cell inner membrane</keyword>
<evidence type="ECO:0000256" key="12">
    <source>
        <dbReference type="ARBA" id="ARBA00022989"/>
    </source>
</evidence>
<evidence type="ECO:0000256" key="1">
    <source>
        <dbReference type="ARBA" id="ARBA00000085"/>
    </source>
</evidence>
<dbReference type="InterPro" id="IPR005467">
    <property type="entry name" value="His_kinase_dom"/>
</dbReference>
<proteinExistence type="predicted"/>
<dbReference type="EC" id="2.7.13.3" evidence="3"/>
<dbReference type="AlphaFoldDB" id="A0A7W5B9C7"/>
<dbReference type="GO" id="GO:0005524">
    <property type="term" value="F:ATP binding"/>
    <property type="evidence" value="ECO:0007669"/>
    <property type="project" value="UniProtKB-KW"/>
</dbReference>
<dbReference type="SUPFAM" id="SSF55874">
    <property type="entry name" value="ATPase domain of HSP90 chaperone/DNA topoisomerase II/histidine kinase"/>
    <property type="match status" value="1"/>
</dbReference>
<dbReference type="InterPro" id="IPR003660">
    <property type="entry name" value="HAMP_dom"/>
</dbReference>
<evidence type="ECO:0000256" key="10">
    <source>
        <dbReference type="ARBA" id="ARBA00022777"/>
    </source>
</evidence>
<keyword evidence="19" id="KW-1185">Reference proteome</keyword>
<comment type="catalytic activity">
    <reaction evidence="1">
        <text>ATP + protein L-histidine = ADP + protein N-phospho-L-histidine.</text>
        <dbReference type="EC" id="2.7.13.3"/>
    </reaction>
</comment>
<dbReference type="InterPro" id="IPR036890">
    <property type="entry name" value="HATPase_C_sf"/>
</dbReference>
<dbReference type="GO" id="GO:0000155">
    <property type="term" value="F:phosphorelay sensor kinase activity"/>
    <property type="evidence" value="ECO:0007669"/>
    <property type="project" value="InterPro"/>
</dbReference>
<dbReference type="CDD" id="cd00082">
    <property type="entry name" value="HisKA"/>
    <property type="match status" value="1"/>
</dbReference>
<comment type="subcellular location">
    <subcellularLocation>
        <location evidence="2">Cell inner membrane</location>
        <topology evidence="2">Multi-pass membrane protein</topology>
    </subcellularLocation>
</comment>
<evidence type="ECO:0000256" key="13">
    <source>
        <dbReference type="ARBA" id="ARBA00023012"/>
    </source>
</evidence>
<dbReference type="Pfam" id="PF00512">
    <property type="entry name" value="HisKA"/>
    <property type="match status" value="1"/>
</dbReference>
<keyword evidence="12 15" id="KW-1133">Transmembrane helix</keyword>
<keyword evidence="6" id="KW-0597">Phosphoprotein</keyword>
<evidence type="ECO:0000256" key="5">
    <source>
        <dbReference type="ARBA" id="ARBA00022519"/>
    </source>
</evidence>
<evidence type="ECO:0000256" key="11">
    <source>
        <dbReference type="ARBA" id="ARBA00022840"/>
    </source>
</evidence>
<feature type="domain" description="HAMP" evidence="17">
    <location>
        <begin position="177"/>
        <end position="229"/>
    </location>
</feature>
<comment type="caution">
    <text evidence="18">The sequence shown here is derived from an EMBL/GenBank/DDBJ whole genome shotgun (WGS) entry which is preliminary data.</text>
</comment>
<dbReference type="PROSITE" id="PS50109">
    <property type="entry name" value="HIS_KIN"/>
    <property type="match status" value="1"/>
</dbReference>
<dbReference type="InterPro" id="IPR003594">
    <property type="entry name" value="HATPase_dom"/>
</dbReference>
<feature type="domain" description="Histidine kinase" evidence="16">
    <location>
        <begin position="237"/>
        <end position="437"/>
    </location>
</feature>
<dbReference type="InterPro" id="IPR050980">
    <property type="entry name" value="2C_sensor_his_kinase"/>
</dbReference>
<name>A0A7W5B9C7_9BURK</name>
<evidence type="ECO:0000256" key="8">
    <source>
        <dbReference type="ARBA" id="ARBA00022692"/>
    </source>
</evidence>
<dbReference type="InterPro" id="IPR003661">
    <property type="entry name" value="HisK_dim/P_dom"/>
</dbReference>
<keyword evidence="10 18" id="KW-0418">Kinase</keyword>
<evidence type="ECO:0000256" key="6">
    <source>
        <dbReference type="ARBA" id="ARBA00022553"/>
    </source>
</evidence>
<dbReference type="PROSITE" id="PS50885">
    <property type="entry name" value="HAMP"/>
    <property type="match status" value="1"/>
</dbReference>
<feature type="transmembrane region" description="Helical" evidence="15">
    <location>
        <begin position="156"/>
        <end position="176"/>
    </location>
</feature>
<evidence type="ECO:0000313" key="19">
    <source>
        <dbReference type="Proteomes" id="UP000541535"/>
    </source>
</evidence>
<dbReference type="InterPro" id="IPR036097">
    <property type="entry name" value="HisK_dim/P_sf"/>
</dbReference>
<dbReference type="Gene3D" id="1.10.287.130">
    <property type="match status" value="1"/>
</dbReference>
<evidence type="ECO:0000256" key="7">
    <source>
        <dbReference type="ARBA" id="ARBA00022679"/>
    </source>
</evidence>
<keyword evidence="14 15" id="KW-0472">Membrane</keyword>
<keyword evidence="13" id="KW-0902">Two-component regulatory system</keyword>